<keyword evidence="3" id="KW-0378">Hydrolase</keyword>
<proteinExistence type="predicted"/>
<evidence type="ECO:0000256" key="1">
    <source>
        <dbReference type="ARBA" id="ARBA00022670"/>
    </source>
</evidence>
<accession>A0A4Y3PL83</accession>
<name>A0A4Y3PL83_BREPA</name>
<feature type="domain" description="MPN" evidence="6">
    <location>
        <begin position="1"/>
        <end position="105"/>
    </location>
</feature>
<reference evidence="7 8" key="1">
    <citation type="submission" date="2019-06" db="EMBL/GenBank/DDBJ databases">
        <title>Whole genome shotgun sequence of Brevibacillus parabrevis NBRC 12334.</title>
        <authorList>
            <person name="Hosoyama A."/>
            <person name="Uohara A."/>
            <person name="Ohji S."/>
            <person name="Ichikawa N."/>
        </authorList>
    </citation>
    <scope>NUCLEOTIDE SEQUENCE [LARGE SCALE GENOMIC DNA]</scope>
    <source>
        <strain evidence="7 8">NBRC 12334</strain>
    </source>
</reference>
<dbReference type="GO" id="GO:0008235">
    <property type="term" value="F:metalloexopeptidase activity"/>
    <property type="evidence" value="ECO:0007669"/>
    <property type="project" value="TreeGrafter"/>
</dbReference>
<evidence type="ECO:0000259" key="6">
    <source>
        <dbReference type="PROSITE" id="PS50249"/>
    </source>
</evidence>
<dbReference type="AlphaFoldDB" id="A0A4Y3PL83"/>
<dbReference type="EMBL" id="BJMH01000014">
    <property type="protein sequence ID" value="GEB33605.1"/>
    <property type="molecule type" value="Genomic_DNA"/>
</dbReference>
<dbReference type="GO" id="GO:0006508">
    <property type="term" value="P:proteolysis"/>
    <property type="evidence" value="ECO:0007669"/>
    <property type="project" value="UniProtKB-KW"/>
</dbReference>
<dbReference type="STRING" id="54914.AV540_06300"/>
<evidence type="ECO:0000256" key="4">
    <source>
        <dbReference type="ARBA" id="ARBA00022833"/>
    </source>
</evidence>
<dbReference type="SUPFAM" id="SSF102712">
    <property type="entry name" value="JAB1/MPN domain"/>
    <property type="match status" value="1"/>
</dbReference>
<dbReference type="InterPro" id="IPR028090">
    <property type="entry name" value="JAB_dom_prok"/>
</dbReference>
<keyword evidence="5" id="KW-0482">Metalloprotease</keyword>
<protein>
    <recommendedName>
        <fullName evidence="6">MPN domain-containing protein</fullName>
    </recommendedName>
</protein>
<evidence type="ECO:0000313" key="8">
    <source>
        <dbReference type="Proteomes" id="UP000316882"/>
    </source>
</evidence>
<evidence type="ECO:0000256" key="5">
    <source>
        <dbReference type="ARBA" id="ARBA00023049"/>
    </source>
</evidence>
<dbReference type="InterPro" id="IPR037518">
    <property type="entry name" value="MPN"/>
</dbReference>
<sequence length="105" mass="11805">MLSGRGNSAQTIWRMENVLKRPDAFAMSTRQIQKVLNKMAMRGENLVGIYHSHPTAPPVPSTEDIAYAHYTEAAYLIVSLSSPQPALGCYRIWGARAFPRPFRLE</sequence>
<dbReference type="Gene3D" id="3.40.140.10">
    <property type="entry name" value="Cytidine Deaminase, domain 2"/>
    <property type="match status" value="1"/>
</dbReference>
<keyword evidence="4" id="KW-0862">Zinc</keyword>
<evidence type="ECO:0000256" key="2">
    <source>
        <dbReference type="ARBA" id="ARBA00022723"/>
    </source>
</evidence>
<dbReference type="PANTHER" id="PTHR34858:SF1">
    <property type="entry name" value="CYSO-CYSTEINE PEPTIDASE"/>
    <property type="match status" value="1"/>
</dbReference>
<keyword evidence="1" id="KW-0645">Protease</keyword>
<dbReference type="Pfam" id="PF14464">
    <property type="entry name" value="Prok-JAB"/>
    <property type="match status" value="1"/>
</dbReference>
<organism evidence="7 8">
    <name type="scientific">Brevibacillus parabrevis</name>
    <dbReference type="NCBI Taxonomy" id="54914"/>
    <lineage>
        <taxon>Bacteria</taxon>
        <taxon>Bacillati</taxon>
        <taxon>Bacillota</taxon>
        <taxon>Bacilli</taxon>
        <taxon>Bacillales</taxon>
        <taxon>Paenibacillaceae</taxon>
        <taxon>Brevibacillus</taxon>
    </lineage>
</organism>
<gene>
    <name evidence="7" type="ORF">BPA01_31850</name>
</gene>
<evidence type="ECO:0000256" key="3">
    <source>
        <dbReference type="ARBA" id="ARBA00022801"/>
    </source>
</evidence>
<keyword evidence="2" id="KW-0479">Metal-binding</keyword>
<dbReference type="InterPro" id="IPR051929">
    <property type="entry name" value="VirAsm_ModProt"/>
</dbReference>
<keyword evidence="8" id="KW-1185">Reference proteome</keyword>
<dbReference type="CDD" id="cd08070">
    <property type="entry name" value="MPN_like"/>
    <property type="match status" value="1"/>
</dbReference>
<dbReference type="PANTHER" id="PTHR34858">
    <property type="entry name" value="CYSO-CYSTEINE PEPTIDASE"/>
    <property type="match status" value="1"/>
</dbReference>
<comment type="caution">
    <text evidence="7">The sequence shown here is derived from an EMBL/GenBank/DDBJ whole genome shotgun (WGS) entry which is preliminary data.</text>
</comment>
<dbReference type="PROSITE" id="PS50249">
    <property type="entry name" value="MPN"/>
    <property type="match status" value="1"/>
</dbReference>
<evidence type="ECO:0000313" key="7">
    <source>
        <dbReference type="EMBL" id="GEB33605.1"/>
    </source>
</evidence>
<dbReference type="Proteomes" id="UP000316882">
    <property type="component" value="Unassembled WGS sequence"/>
</dbReference>
<dbReference type="GO" id="GO:0008270">
    <property type="term" value="F:zinc ion binding"/>
    <property type="evidence" value="ECO:0007669"/>
    <property type="project" value="TreeGrafter"/>
</dbReference>